<proteinExistence type="predicted"/>
<dbReference type="AlphaFoldDB" id="A0A4V3SDT2"/>
<evidence type="ECO:0000313" key="1">
    <source>
        <dbReference type="EMBL" id="TGZ61864.1"/>
    </source>
</evidence>
<reference evidence="1 2" key="1">
    <citation type="journal article" date="2019" name="BMC Genomics">
        <title>New insights from Opisthorchis felineus genome: update on genomics of the epidemiologically important liver flukes.</title>
        <authorList>
            <person name="Ershov N.I."/>
            <person name="Mordvinov V.A."/>
            <person name="Prokhortchouk E.B."/>
            <person name="Pakharukova M.Y."/>
            <person name="Gunbin K.V."/>
            <person name="Ustyantsev K."/>
            <person name="Genaev M.A."/>
            <person name="Blinov A.G."/>
            <person name="Mazur A."/>
            <person name="Boulygina E."/>
            <person name="Tsygankova S."/>
            <person name="Khrameeva E."/>
            <person name="Chekanov N."/>
            <person name="Fan G."/>
            <person name="Xiao A."/>
            <person name="Zhang H."/>
            <person name="Xu X."/>
            <person name="Yang H."/>
            <person name="Solovyev V."/>
            <person name="Lee S.M."/>
            <person name="Liu X."/>
            <person name="Afonnikov D.A."/>
            <person name="Skryabin K.G."/>
        </authorList>
    </citation>
    <scope>NUCLEOTIDE SEQUENCE [LARGE SCALE GENOMIC DNA]</scope>
    <source>
        <strain evidence="1">AK-0245</strain>
        <tissue evidence="1">Whole organism</tissue>
    </source>
</reference>
<organism evidence="1 2">
    <name type="scientific">Opisthorchis felineus</name>
    <dbReference type="NCBI Taxonomy" id="147828"/>
    <lineage>
        <taxon>Eukaryota</taxon>
        <taxon>Metazoa</taxon>
        <taxon>Spiralia</taxon>
        <taxon>Lophotrochozoa</taxon>
        <taxon>Platyhelminthes</taxon>
        <taxon>Trematoda</taxon>
        <taxon>Digenea</taxon>
        <taxon>Opisthorchiida</taxon>
        <taxon>Opisthorchiata</taxon>
        <taxon>Opisthorchiidae</taxon>
        <taxon>Opisthorchis</taxon>
    </lineage>
</organism>
<dbReference type="EMBL" id="SJOL01007788">
    <property type="protein sequence ID" value="TGZ61864.1"/>
    <property type="molecule type" value="Genomic_DNA"/>
</dbReference>
<name>A0A4V3SDT2_OPIFE</name>
<accession>A0A4V3SDT2</accession>
<comment type="caution">
    <text evidence="1">The sequence shown here is derived from an EMBL/GenBank/DDBJ whole genome shotgun (WGS) entry which is preliminary data.</text>
</comment>
<gene>
    <name evidence="1" type="ORF">CRM22_007746</name>
</gene>
<protein>
    <submittedName>
        <fullName evidence="1">Uncharacterized protein</fullName>
    </submittedName>
</protein>
<dbReference type="Proteomes" id="UP000308267">
    <property type="component" value="Unassembled WGS sequence"/>
</dbReference>
<evidence type="ECO:0000313" key="2">
    <source>
        <dbReference type="Proteomes" id="UP000308267"/>
    </source>
</evidence>
<sequence length="117" mass="13473">MTQSPILRVCLGDYLPFFTQSIHSPSLLRVHTSVDISSKFELFLCFSLYKRAELLTMLPKPNVAFFYRLNEHMPTFPFSLRIIVVTAYFSRKNIPDTSSLYSLAHYFQMTCTASTAC</sequence>
<keyword evidence="2" id="KW-1185">Reference proteome</keyword>